<dbReference type="PROSITE" id="PS50004">
    <property type="entry name" value="C2"/>
    <property type="match status" value="1"/>
</dbReference>
<dbReference type="InterPro" id="IPR037768">
    <property type="entry name" value="C2B_Copine"/>
</dbReference>
<dbReference type="AlphaFoldDB" id="A0A7S4I157"/>
<dbReference type="GO" id="GO:0005544">
    <property type="term" value="F:calcium-dependent phospholipid binding"/>
    <property type="evidence" value="ECO:0007669"/>
    <property type="project" value="InterPro"/>
</dbReference>
<accession>A0A7S4I157</accession>
<reference evidence="2" key="1">
    <citation type="submission" date="2021-01" db="EMBL/GenBank/DDBJ databases">
        <authorList>
            <person name="Corre E."/>
            <person name="Pelletier E."/>
            <person name="Niang G."/>
            <person name="Scheremetjew M."/>
            <person name="Finn R."/>
            <person name="Kale V."/>
            <person name="Holt S."/>
            <person name="Cochrane G."/>
            <person name="Meng A."/>
            <person name="Brown T."/>
            <person name="Cohen L."/>
        </authorList>
    </citation>
    <scope>NUCLEOTIDE SEQUENCE</scope>
    <source>
        <strain evidence="2">Isolate 1302-5</strain>
    </source>
</reference>
<dbReference type="PANTHER" id="PTHR10857:SF106">
    <property type="entry name" value="C2 DOMAIN-CONTAINING PROTEIN"/>
    <property type="match status" value="1"/>
</dbReference>
<name>A0A7S4I157_9STRA</name>
<dbReference type="Gene3D" id="2.60.40.150">
    <property type="entry name" value="C2 domain"/>
    <property type="match status" value="1"/>
</dbReference>
<proteinExistence type="predicted"/>
<dbReference type="InterPro" id="IPR045052">
    <property type="entry name" value="Copine"/>
</dbReference>
<protein>
    <recommendedName>
        <fullName evidence="1">C2 domain-containing protein</fullName>
    </recommendedName>
</protein>
<dbReference type="InterPro" id="IPR035892">
    <property type="entry name" value="C2_domain_sf"/>
</dbReference>
<dbReference type="InterPro" id="IPR000008">
    <property type="entry name" value="C2_dom"/>
</dbReference>
<dbReference type="EMBL" id="HBKQ01009332">
    <property type="protein sequence ID" value="CAE2215417.1"/>
    <property type="molecule type" value="Transcribed_RNA"/>
</dbReference>
<dbReference type="GO" id="GO:0005886">
    <property type="term" value="C:plasma membrane"/>
    <property type="evidence" value="ECO:0007669"/>
    <property type="project" value="TreeGrafter"/>
</dbReference>
<dbReference type="CDD" id="cd04047">
    <property type="entry name" value="C2B_Copine"/>
    <property type="match status" value="1"/>
</dbReference>
<evidence type="ECO:0000313" key="2">
    <source>
        <dbReference type="EMBL" id="CAE2215417.1"/>
    </source>
</evidence>
<evidence type="ECO:0000259" key="1">
    <source>
        <dbReference type="PROSITE" id="PS50004"/>
    </source>
</evidence>
<gene>
    <name evidence="2" type="ORF">OAUR00152_LOCUS6243</name>
</gene>
<organism evidence="2">
    <name type="scientific">Odontella aurita</name>
    <dbReference type="NCBI Taxonomy" id="265563"/>
    <lineage>
        <taxon>Eukaryota</taxon>
        <taxon>Sar</taxon>
        <taxon>Stramenopiles</taxon>
        <taxon>Ochrophyta</taxon>
        <taxon>Bacillariophyta</taxon>
        <taxon>Mediophyceae</taxon>
        <taxon>Biddulphiophycidae</taxon>
        <taxon>Eupodiscales</taxon>
        <taxon>Odontellaceae</taxon>
        <taxon>Odontella</taxon>
    </lineage>
</organism>
<feature type="domain" description="C2" evidence="1">
    <location>
        <begin position="180"/>
        <end position="314"/>
    </location>
</feature>
<dbReference type="PANTHER" id="PTHR10857">
    <property type="entry name" value="COPINE"/>
    <property type="match status" value="1"/>
</dbReference>
<dbReference type="Pfam" id="PF00168">
    <property type="entry name" value="C2"/>
    <property type="match status" value="1"/>
</dbReference>
<dbReference type="GO" id="GO:0071277">
    <property type="term" value="P:cellular response to calcium ion"/>
    <property type="evidence" value="ECO:0007669"/>
    <property type="project" value="TreeGrafter"/>
</dbReference>
<sequence>MNRISGFFNVLYSNLVYKSDSKNIKMDLDWSKDETSLLSLCGGDFDAPIEFDFFQKREREFATRKKHIGSAETTVNDLMVAAGHGKSMIISKDGERRGEFVVLQAECFGFAVASKVLTVATEAKELSEAKSMVAASKLQAAELVKEEFEKAHLEAEAREKSERLANIALAEAEEAAKSTKAESLNAAGEAERIRKFGFLGTLKFQFVGKELANVERLQFIGKSDPFFVLQKVESEEAGRIQWSTAFVSPVVMDDLNPTWEQSSVEVNDLCSTDLYEPIRVVVFDWEKNGKHRLIGHFDTTVHNIISAQEASVEIPMTKGKEMTGRISVPYAELVGLEDQMAAENRAKELAEKADKAHFFALGARHRAKHASITAKRAQNVALEVRQTLQVASEEATKAMRIGMEKTVTHRLEELGLDYT</sequence>
<dbReference type="SUPFAM" id="SSF49562">
    <property type="entry name" value="C2 domain (Calcium/lipid-binding domain, CaLB)"/>
    <property type="match status" value="1"/>
</dbReference>